<name>A0ABD0P4Y9_CIRMR</name>
<dbReference type="EMBL" id="JAMKFB020000017">
    <property type="protein sequence ID" value="KAL0169159.1"/>
    <property type="molecule type" value="Genomic_DNA"/>
</dbReference>
<organism evidence="1 2">
    <name type="scientific">Cirrhinus mrigala</name>
    <name type="common">Mrigala</name>
    <dbReference type="NCBI Taxonomy" id="683832"/>
    <lineage>
        <taxon>Eukaryota</taxon>
        <taxon>Metazoa</taxon>
        <taxon>Chordata</taxon>
        <taxon>Craniata</taxon>
        <taxon>Vertebrata</taxon>
        <taxon>Euteleostomi</taxon>
        <taxon>Actinopterygii</taxon>
        <taxon>Neopterygii</taxon>
        <taxon>Teleostei</taxon>
        <taxon>Ostariophysi</taxon>
        <taxon>Cypriniformes</taxon>
        <taxon>Cyprinidae</taxon>
        <taxon>Labeoninae</taxon>
        <taxon>Labeonini</taxon>
        <taxon>Cirrhinus</taxon>
    </lineage>
</organism>
<dbReference type="SUPFAM" id="SSF46966">
    <property type="entry name" value="Spectrin repeat"/>
    <property type="match status" value="1"/>
</dbReference>
<keyword evidence="2" id="KW-1185">Reference proteome</keyword>
<feature type="non-terminal residue" evidence="1">
    <location>
        <position position="56"/>
    </location>
</feature>
<protein>
    <submittedName>
        <fullName evidence="1">Uncharacterized protein</fullName>
    </submittedName>
</protein>
<evidence type="ECO:0000313" key="1">
    <source>
        <dbReference type="EMBL" id="KAL0169159.1"/>
    </source>
</evidence>
<gene>
    <name evidence="1" type="ORF">M9458_033755</name>
</gene>
<sequence>VLGEFPEKELQLHQIEAQGQTVLARTSEEGKVHIQQDLKRLRETWMSLHTLSLNLY</sequence>
<comment type="caution">
    <text evidence="1">The sequence shown here is derived from an EMBL/GenBank/DDBJ whole genome shotgun (WGS) entry which is preliminary data.</text>
</comment>
<accession>A0ABD0P4Y9</accession>
<evidence type="ECO:0000313" key="2">
    <source>
        <dbReference type="Proteomes" id="UP001529510"/>
    </source>
</evidence>
<proteinExistence type="predicted"/>
<reference evidence="1 2" key="1">
    <citation type="submission" date="2024-05" db="EMBL/GenBank/DDBJ databases">
        <title>Genome sequencing and assembly of Indian major carp, Cirrhinus mrigala (Hamilton, 1822).</title>
        <authorList>
            <person name="Mohindra V."/>
            <person name="Chowdhury L.M."/>
            <person name="Lal K."/>
            <person name="Jena J.K."/>
        </authorList>
    </citation>
    <scope>NUCLEOTIDE SEQUENCE [LARGE SCALE GENOMIC DNA]</scope>
    <source>
        <strain evidence="1">CM1030</strain>
        <tissue evidence="1">Blood</tissue>
    </source>
</reference>
<dbReference type="AlphaFoldDB" id="A0ABD0P4Y9"/>
<dbReference type="Proteomes" id="UP001529510">
    <property type="component" value="Unassembled WGS sequence"/>
</dbReference>
<feature type="non-terminal residue" evidence="1">
    <location>
        <position position="1"/>
    </location>
</feature>